<organism evidence="3">
    <name type="scientific">Nippostrongylus brasiliensis</name>
    <name type="common">Rat hookworm</name>
    <dbReference type="NCBI Taxonomy" id="27835"/>
    <lineage>
        <taxon>Eukaryota</taxon>
        <taxon>Metazoa</taxon>
        <taxon>Ecdysozoa</taxon>
        <taxon>Nematoda</taxon>
        <taxon>Chromadorea</taxon>
        <taxon>Rhabditida</taxon>
        <taxon>Rhabditina</taxon>
        <taxon>Rhabditomorpha</taxon>
        <taxon>Strongyloidea</taxon>
        <taxon>Heligmosomidae</taxon>
        <taxon>Nippostrongylus</taxon>
    </lineage>
</organism>
<proteinExistence type="predicted"/>
<dbReference type="STRING" id="27835.A0A0N4XNE2"/>
<gene>
    <name evidence="1" type="ORF">NBR_LOCUS4045</name>
</gene>
<name>A0A0N4XNE2_NIPBR</name>
<accession>A0A0N4XNE2</accession>
<evidence type="ECO:0000313" key="2">
    <source>
        <dbReference type="Proteomes" id="UP000271162"/>
    </source>
</evidence>
<dbReference type="Proteomes" id="UP000271162">
    <property type="component" value="Unassembled WGS sequence"/>
</dbReference>
<protein>
    <submittedName>
        <fullName evidence="3">Saposin B-type domain-containing protein</fullName>
    </submittedName>
</protein>
<sequence length="116" mass="13525">ISRILFVWKICHNSRFPLPLTFSFSARRDYVGVLLSTYPFCVNRFFLLQQGNTDFNNAVTYVHLFKHLEFICSTAFDVYQMSLPCIIGVSAHNDVYNACFYKFQQTINAMPNMLCE</sequence>
<reference evidence="3" key="1">
    <citation type="submission" date="2017-02" db="UniProtKB">
        <authorList>
            <consortium name="WormBaseParasite"/>
        </authorList>
    </citation>
    <scope>IDENTIFICATION</scope>
</reference>
<dbReference type="EMBL" id="UYSL01006923">
    <property type="protein sequence ID" value="VDL67634.1"/>
    <property type="molecule type" value="Genomic_DNA"/>
</dbReference>
<dbReference type="WBParaSite" id="NBR_0000404401-mRNA-1">
    <property type="protein sequence ID" value="NBR_0000404401-mRNA-1"/>
    <property type="gene ID" value="NBR_0000404401"/>
</dbReference>
<keyword evidence="2" id="KW-1185">Reference proteome</keyword>
<dbReference type="AlphaFoldDB" id="A0A0N4XNE2"/>
<evidence type="ECO:0000313" key="3">
    <source>
        <dbReference type="WBParaSite" id="NBR_0000404401-mRNA-1"/>
    </source>
</evidence>
<reference evidence="1 2" key="2">
    <citation type="submission" date="2018-11" db="EMBL/GenBank/DDBJ databases">
        <authorList>
            <consortium name="Pathogen Informatics"/>
        </authorList>
    </citation>
    <scope>NUCLEOTIDE SEQUENCE [LARGE SCALE GENOMIC DNA]</scope>
</reference>
<evidence type="ECO:0000313" key="1">
    <source>
        <dbReference type="EMBL" id="VDL67634.1"/>
    </source>
</evidence>